<organism evidence="1 2">
    <name type="scientific">Taklimakanibacter albus</name>
    <dbReference type="NCBI Taxonomy" id="2800327"/>
    <lineage>
        <taxon>Bacteria</taxon>
        <taxon>Pseudomonadati</taxon>
        <taxon>Pseudomonadota</taxon>
        <taxon>Alphaproteobacteria</taxon>
        <taxon>Hyphomicrobiales</taxon>
        <taxon>Aestuariivirgaceae</taxon>
        <taxon>Taklimakanibacter</taxon>
    </lineage>
</organism>
<evidence type="ECO:0000313" key="1">
    <source>
        <dbReference type="EMBL" id="MBK1866747.1"/>
    </source>
</evidence>
<evidence type="ECO:0000313" key="2">
    <source>
        <dbReference type="Proteomes" id="UP000616151"/>
    </source>
</evidence>
<protein>
    <submittedName>
        <fullName evidence="1">DMT family transporter</fullName>
    </submittedName>
</protein>
<accession>A0ACC5R2D0</accession>
<comment type="caution">
    <text evidence="1">The sequence shown here is derived from an EMBL/GenBank/DDBJ whole genome shotgun (WGS) entry which is preliminary data.</text>
</comment>
<name>A0ACC5R2D0_9HYPH</name>
<dbReference type="EMBL" id="JAENHL010000006">
    <property type="protein sequence ID" value="MBK1866747.1"/>
    <property type="molecule type" value="Genomic_DNA"/>
</dbReference>
<reference evidence="1" key="1">
    <citation type="submission" date="2021-01" db="EMBL/GenBank/DDBJ databases">
        <authorList>
            <person name="Sun Q."/>
        </authorList>
    </citation>
    <scope>NUCLEOTIDE SEQUENCE</scope>
    <source>
        <strain evidence="1">YIM B02566</strain>
    </source>
</reference>
<proteinExistence type="predicted"/>
<sequence>MQPSHAAQRPNIRLAFLAGFTMIAITAVQFVAARFSLRADLTAVDIASLRFAGAGLAFIPIVWLTGSAKLRALGWRRALALACLVGLPYPIIINWGLTYAPATHAAALCPASIVFFSFLLARLAFSETITSRRLAGIVLIIAGLLLFILPSISGISGVLFGDLLFIGSGIMFAAYAILVRHWNVESVTATAAISLLSCLPLPLLHLFAPSGLAAASATEIVAQLIIQGLLAGAAAIFLYTYAVRQLGPQIASLFLPCVPVATAFTGMLVLGEVPSLLQFIAMLIMTAGMVLPVLLKGK</sequence>
<dbReference type="Proteomes" id="UP000616151">
    <property type="component" value="Unassembled WGS sequence"/>
</dbReference>
<keyword evidence="2" id="KW-1185">Reference proteome</keyword>
<gene>
    <name evidence="1" type="ORF">JHL16_10310</name>
</gene>